<sequence length="87" mass="9294">MPNEAPNRRPAQTGSRMTTKCPNAWLSHSLHKQTSLTTSSHTLLLGVGYCDGPGGEDHSGGSECSPDDETETGNVASNLNFPQQLRI</sequence>
<dbReference type="GeneID" id="20823494"/>
<dbReference type="EMBL" id="GL891307">
    <property type="protein sequence ID" value="EGO54449.1"/>
    <property type="molecule type" value="Genomic_DNA"/>
</dbReference>
<protein>
    <submittedName>
        <fullName evidence="2">Uncharacterized protein</fullName>
    </submittedName>
</protein>
<proteinExistence type="predicted"/>
<dbReference type="Proteomes" id="UP000008065">
    <property type="component" value="Unassembled WGS sequence"/>
</dbReference>
<dbReference type="RefSeq" id="XP_009854407.1">
    <property type="nucleotide sequence ID" value="XM_009856105.1"/>
</dbReference>
<organism evidence="2 3">
    <name type="scientific">Neurospora tetrasperma (strain FGSC 2508 / ATCC MYA-4615 / P0657)</name>
    <dbReference type="NCBI Taxonomy" id="510951"/>
    <lineage>
        <taxon>Eukaryota</taxon>
        <taxon>Fungi</taxon>
        <taxon>Dikarya</taxon>
        <taxon>Ascomycota</taxon>
        <taxon>Pezizomycotina</taxon>
        <taxon>Sordariomycetes</taxon>
        <taxon>Sordariomycetidae</taxon>
        <taxon>Sordariales</taxon>
        <taxon>Sordariaceae</taxon>
        <taxon>Neurospora</taxon>
    </lineage>
</organism>
<gene>
    <name evidence="2" type="ORF">NEUTE1DRAFT_118190</name>
</gene>
<evidence type="ECO:0000256" key="1">
    <source>
        <dbReference type="SAM" id="MobiDB-lite"/>
    </source>
</evidence>
<accession>F8MXH8</accession>
<name>F8MXH8_NEUT8</name>
<feature type="compositionally biased region" description="Polar residues" evidence="1">
    <location>
        <begin position="72"/>
        <end position="87"/>
    </location>
</feature>
<feature type="region of interest" description="Disordered" evidence="1">
    <location>
        <begin position="50"/>
        <end position="87"/>
    </location>
</feature>
<dbReference type="KEGG" id="nte:NEUTE1DRAFT118190"/>
<dbReference type="AlphaFoldDB" id="F8MXH8"/>
<dbReference type="VEuPathDB" id="FungiDB:NEUTE1DRAFT_118190"/>
<dbReference type="HOGENOM" id="CLU_2483917_0_0_1"/>
<reference evidence="3" key="1">
    <citation type="journal article" date="2011" name="Genetics">
        <title>Massive changes in genome architecture accompany the transition to self-fertility in the filamentous fungus Neurospora tetrasperma.</title>
        <authorList>
            <person name="Ellison C.E."/>
            <person name="Stajich J.E."/>
            <person name="Jacobson D.J."/>
            <person name="Natvig D.O."/>
            <person name="Lapidus A."/>
            <person name="Foster B."/>
            <person name="Aerts A."/>
            <person name="Riley R."/>
            <person name="Lindquist E.A."/>
            <person name="Grigoriev I.V."/>
            <person name="Taylor J.W."/>
        </authorList>
    </citation>
    <scope>NUCLEOTIDE SEQUENCE [LARGE SCALE GENOMIC DNA]</scope>
    <source>
        <strain evidence="3">FGSC 2508 / P0657</strain>
    </source>
</reference>
<evidence type="ECO:0000313" key="3">
    <source>
        <dbReference type="Proteomes" id="UP000008065"/>
    </source>
</evidence>
<keyword evidence="3" id="KW-1185">Reference proteome</keyword>
<evidence type="ECO:0000313" key="2">
    <source>
        <dbReference type="EMBL" id="EGO54449.1"/>
    </source>
</evidence>